<reference evidence="2" key="1">
    <citation type="journal article" date="2021" name="IMA Fungus">
        <title>Genomic characterization of three marine fungi, including Emericellopsis atlantica sp. nov. with signatures of a generalist lifestyle and marine biomass degradation.</title>
        <authorList>
            <person name="Hagestad O.C."/>
            <person name="Hou L."/>
            <person name="Andersen J.H."/>
            <person name="Hansen E.H."/>
            <person name="Altermark B."/>
            <person name="Li C."/>
            <person name="Kuhnert E."/>
            <person name="Cox R.J."/>
            <person name="Crous P.W."/>
            <person name="Spatafora J.W."/>
            <person name="Lail K."/>
            <person name="Amirebrahimi M."/>
            <person name="Lipzen A."/>
            <person name="Pangilinan J."/>
            <person name="Andreopoulos W."/>
            <person name="Hayes R.D."/>
            <person name="Ng V."/>
            <person name="Grigoriev I.V."/>
            <person name="Jackson S.A."/>
            <person name="Sutton T.D.S."/>
            <person name="Dobson A.D.W."/>
            <person name="Rama T."/>
        </authorList>
    </citation>
    <scope>NUCLEOTIDE SEQUENCE</scope>
    <source>
        <strain evidence="2">TRa018bII</strain>
    </source>
</reference>
<comment type="caution">
    <text evidence="2">The sequence shown here is derived from an EMBL/GenBank/DDBJ whole genome shotgun (WGS) entry which is preliminary data.</text>
</comment>
<organism evidence="2 3">
    <name type="scientific">Amylocarpus encephaloides</name>
    <dbReference type="NCBI Taxonomy" id="45428"/>
    <lineage>
        <taxon>Eukaryota</taxon>
        <taxon>Fungi</taxon>
        <taxon>Dikarya</taxon>
        <taxon>Ascomycota</taxon>
        <taxon>Pezizomycotina</taxon>
        <taxon>Leotiomycetes</taxon>
        <taxon>Helotiales</taxon>
        <taxon>Helotiales incertae sedis</taxon>
        <taxon>Amylocarpus</taxon>
    </lineage>
</organism>
<keyword evidence="1" id="KW-0812">Transmembrane</keyword>
<protein>
    <submittedName>
        <fullName evidence="2">Uncharacterized protein</fullName>
    </submittedName>
</protein>
<evidence type="ECO:0000256" key="1">
    <source>
        <dbReference type="SAM" id="Phobius"/>
    </source>
</evidence>
<feature type="transmembrane region" description="Helical" evidence="1">
    <location>
        <begin position="75"/>
        <end position="99"/>
    </location>
</feature>
<evidence type="ECO:0000313" key="2">
    <source>
        <dbReference type="EMBL" id="KAG9239383.1"/>
    </source>
</evidence>
<gene>
    <name evidence="2" type="ORF">BJ875DRAFT_189337</name>
</gene>
<feature type="transmembrane region" description="Helical" evidence="1">
    <location>
        <begin position="30"/>
        <end position="48"/>
    </location>
</feature>
<accession>A0A9P8CA03</accession>
<keyword evidence="1" id="KW-0472">Membrane</keyword>
<dbReference type="EMBL" id="MU251359">
    <property type="protein sequence ID" value="KAG9239383.1"/>
    <property type="molecule type" value="Genomic_DNA"/>
</dbReference>
<dbReference type="AlphaFoldDB" id="A0A9P8CA03"/>
<keyword evidence="1" id="KW-1133">Transmembrane helix</keyword>
<proteinExistence type="predicted"/>
<evidence type="ECO:0000313" key="3">
    <source>
        <dbReference type="Proteomes" id="UP000824998"/>
    </source>
</evidence>
<keyword evidence="3" id="KW-1185">Reference proteome</keyword>
<dbReference type="Proteomes" id="UP000824998">
    <property type="component" value="Unassembled WGS sequence"/>
</dbReference>
<name>A0A9P8CA03_9HELO</name>
<sequence length="100" mass="11674">MMQLFAFLGYFLYSVRYLLAVRICGLEIDNAYFSIFTLLYIITASSLLRHTNYLDSFQFFGLIWYLLKLRRRNPIYIQAFSAIFQAFLSFGGLGVISVVK</sequence>